<dbReference type="InterPro" id="IPR012334">
    <property type="entry name" value="Pectin_lyas_fold"/>
</dbReference>
<dbReference type="InterPro" id="IPR032109">
    <property type="entry name" value="Big_3_5"/>
</dbReference>
<dbReference type="InterPro" id="IPR006626">
    <property type="entry name" value="PbH1"/>
</dbReference>
<dbReference type="InterPro" id="IPR039448">
    <property type="entry name" value="Beta_helix"/>
</dbReference>
<dbReference type="InterPro" id="IPR051550">
    <property type="entry name" value="SCF-Subunits/Alg-Epimerases"/>
</dbReference>
<dbReference type="Pfam" id="PF13229">
    <property type="entry name" value="Beta_helix"/>
    <property type="match status" value="1"/>
</dbReference>
<dbReference type="InterPro" id="IPR011050">
    <property type="entry name" value="Pectin_lyase_fold/virulence"/>
</dbReference>
<dbReference type="AlphaFoldDB" id="A0A3R9P0F3"/>
<feature type="signal peptide" evidence="2">
    <location>
        <begin position="1"/>
        <end position="24"/>
    </location>
</feature>
<comment type="caution">
    <text evidence="5">The sequence shown here is derived from an EMBL/GenBank/DDBJ whole genome shotgun (WGS) entry which is preliminary data.</text>
</comment>
<dbReference type="PANTHER" id="PTHR22990:SF15">
    <property type="entry name" value="F-BOX ONLY PROTEIN 10"/>
    <property type="match status" value="1"/>
</dbReference>
<reference evidence="5 6" key="1">
    <citation type="submission" date="2018-12" db="EMBL/GenBank/DDBJ databases">
        <title>Sequencing of bacterial isolates from soil warming experiment in Harvard Forest, Massachusetts, USA.</title>
        <authorList>
            <person name="Deangelis K."/>
        </authorList>
    </citation>
    <scope>NUCLEOTIDE SEQUENCE [LARGE SCALE GENOMIC DNA]</scope>
    <source>
        <strain evidence="5 6">EB153</strain>
    </source>
</reference>
<dbReference type="Proteomes" id="UP000269669">
    <property type="component" value="Unassembled WGS sequence"/>
</dbReference>
<dbReference type="SMART" id="SM00710">
    <property type="entry name" value="PbH1"/>
    <property type="match status" value="5"/>
</dbReference>
<dbReference type="Gene3D" id="2.160.20.10">
    <property type="entry name" value="Single-stranded right-handed beta-helix, Pectin lyase-like"/>
    <property type="match status" value="1"/>
</dbReference>
<dbReference type="Pfam" id="PF16640">
    <property type="entry name" value="Big_3_5"/>
    <property type="match status" value="2"/>
</dbReference>
<dbReference type="EMBL" id="RSDW01000001">
    <property type="protein sequence ID" value="RSL18128.1"/>
    <property type="molecule type" value="Genomic_DNA"/>
</dbReference>
<feature type="chain" id="PRO_5018677479" evidence="2">
    <location>
        <begin position="25"/>
        <end position="1000"/>
    </location>
</feature>
<gene>
    <name evidence="5" type="ORF">EDE15_3684</name>
</gene>
<feature type="domain" description="Bacterial Ig-like" evidence="4">
    <location>
        <begin position="537"/>
        <end position="624"/>
    </location>
</feature>
<dbReference type="PANTHER" id="PTHR22990">
    <property type="entry name" value="F-BOX ONLY PROTEIN"/>
    <property type="match status" value="1"/>
</dbReference>
<evidence type="ECO:0000259" key="4">
    <source>
        <dbReference type="Pfam" id="PF16640"/>
    </source>
</evidence>
<dbReference type="OrthoDB" id="104644at2"/>
<evidence type="ECO:0000313" key="6">
    <source>
        <dbReference type="Proteomes" id="UP000269669"/>
    </source>
</evidence>
<evidence type="ECO:0000259" key="3">
    <source>
        <dbReference type="Pfam" id="PF13229"/>
    </source>
</evidence>
<dbReference type="InterPro" id="IPR059226">
    <property type="entry name" value="Choice_anch_Q_dom"/>
</dbReference>
<keyword evidence="2" id="KW-0732">Signal</keyword>
<dbReference type="Gene3D" id="2.60.40.10">
    <property type="entry name" value="Immunoglobulins"/>
    <property type="match status" value="3"/>
</dbReference>
<keyword evidence="6" id="KW-1185">Reference proteome</keyword>
<dbReference type="SUPFAM" id="SSF51126">
    <property type="entry name" value="Pectin lyase-like"/>
    <property type="match status" value="1"/>
</dbReference>
<evidence type="ECO:0000313" key="5">
    <source>
        <dbReference type="EMBL" id="RSL18128.1"/>
    </source>
</evidence>
<organism evidence="5 6">
    <name type="scientific">Edaphobacter aggregans</name>
    <dbReference type="NCBI Taxonomy" id="570835"/>
    <lineage>
        <taxon>Bacteria</taxon>
        <taxon>Pseudomonadati</taxon>
        <taxon>Acidobacteriota</taxon>
        <taxon>Terriglobia</taxon>
        <taxon>Terriglobales</taxon>
        <taxon>Acidobacteriaceae</taxon>
        <taxon>Edaphobacter</taxon>
    </lineage>
</organism>
<feature type="domain" description="Right handed beta helix" evidence="3">
    <location>
        <begin position="123"/>
        <end position="284"/>
    </location>
</feature>
<feature type="domain" description="Bacterial Ig-like" evidence="4">
    <location>
        <begin position="725"/>
        <end position="821"/>
    </location>
</feature>
<proteinExistence type="predicted"/>
<protein>
    <submittedName>
        <fullName evidence="5">Parallel beta-helix repeat protein</fullName>
    </submittedName>
</protein>
<dbReference type="InterPro" id="IPR013783">
    <property type="entry name" value="Ig-like_fold"/>
</dbReference>
<evidence type="ECO:0000256" key="1">
    <source>
        <dbReference type="ARBA" id="ARBA00022737"/>
    </source>
</evidence>
<evidence type="ECO:0000256" key="2">
    <source>
        <dbReference type="SAM" id="SignalP"/>
    </source>
</evidence>
<sequence>MHPSRLFCSLFFFIFGLSLTPAHAFTVIHVPADQPTIQLGINAANPGDTVLVASGTYNENIDFTGKSITVTTDLTGPKATIDGGSLATTVTMVIPASAAQAVLSGFIIQNGSPGPNRQSLGGGIVVSGNAAIQQNQIQQNTSCGIYVRSGNAVITNNLITNNKFDGGSGSNCQINAYGIFVEQTATATSPVIQHNTIDGNQFGGIMVTNSASATILQNIIRNSTGYYPAGIYFGGYANGNGIVSSTSGQLNIDDNLIYNNAATGITFYEPSAATSITSNTLYGNATFLSIPFTDIGAQISLFAPAVPPILVNNIVVGITANPTIYCLAPTNPTTDPSVWDHNDVFNAALAPVPSPYCDYTSNTYGNIAADPLFNSPTTGDFHLQNTSPAIDAGNNSALYPTDLDGVTRPQNFTGKPYAIIDLGAYERAGTLSDPSSILLTASSNHLAAGADLTLTATINNTFGSIPSGTPITFEQDLQPLTPTISLTSSDTAVYTLHNVTPGLHTYIAQYPGTGAVDSAFSVKVYVLVDPYPTTLTLTSTPNPSELGQSVTFTVTSTSTDGTNPGPIQLTDNGAPLATINTPNAAGAYTFTTTSLTVGSHPVQATFAGDTNHAAATSNTVIQVVNPTTPTSPNTVTLTAAPNPAQAFHPFTLTAHVATTNTSTPTGLITFTGPVTVTCILDVTATCSATVVLVGGPATFIAHYGTDTSSPLTIAVNPAPSATSITAGPNPAAQRATIQFVATISAPGATLPTGTTTLPPATGSVILFDGGAAITPAVPFTNGSATIPISNLAPGIHTIAASYSGDINYSPSTSVPISVVVNVSDYTLTTPNPSITLQTEHHGTFPVVATSLGGFSDQIALTCSNLPAHATCLPINGTLNANSTLTLNLYVDTSDVIGYARLHQPANPLAPAHPSGSFPTQPTLTLTAILGCLALRRRTLGLTRSLLGLLLLAALTTTALTGCSGKYPASTAPGSYTFQITATAQNSGVTHTIPYTLVVTP</sequence>
<keyword evidence="1" id="KW-0677">Repeat</keyword>
<name>A0A3R9P0F3_9BACT</name>
<dbReference type="NCBIfam" id="NF041518">
    <property type="entry name" value="choice_anch_Q"/>
    <property type="match status" value="1"/>
</dbReference>
<accession>A0A3R9P0F3</accession>